<accession>A0A154M776</accession>
<comment type="caution">
    <text evidence="1">The sequence shown here is derived from an EMBL/GenBank/DDBJ whole genome shotgun (WGS) entry which is preliminary data.</text>
</comment>
<sequence length="111" mass="12237">MVEPVIAWVGRKLAEKALDRAVTAGGRKPQWHDLSGQGAEATSDLDITVKYTLPYYRGAKAPVILTLPMVLGETARVRLNRGRYRITASILELSPGKAWRRHCTPLLGRSA</sequence>
<dbReference type="RefSeq" id="WP_061990350.1">
    <property type="nucleotide sequence ID" value="NZ_FOPQ01000015.1"/>
</dbReference>
<gene>
    <name evidence="2" type="ORF">ATP06_0226185</name>
    <name evidence="1" type="ORF">AVL48_12370</name>
</gene>
<dbReference type="EMBL" id="LOBU02000017">
    <property type="protein sequence ID" value="OKA05272.1"/>
    <property type="molecule type" value="Genomic_DNA"/>
</dbReference>
<dbReference type="Proteomes" id="UP000186883">
    <property type="component" value="Unassembled WGS sequence"/>
</dbReference>
<reference evidence="1 3" key="1">
    <citation type="submission" date="2015-12" db="EMBL/GenBank/DDBJ databases">
        <title>Amycolatopsis regifaucium genome sequencing and assembly.</title>
        <authorList>
            <person name="Mayilraj S."/>
        </authorList>
    </citation>
    <scope>NUCLEOTIDE SEQUENCE [LARGE SCALE GENOMIC DNA]</scope>
    <source>
        <strain evidence="1 3">GY080</strain>
    </source>
</reference>
<dbReference type="Proteomes" id="UP000076321">
    <property type="component" value="Unassembled WGS sequence"/>
</dbReference>
<name>A0A154M776_9PSEU</name>
<organism evidence="1 3">
    <name type="scientific">Amycolatopsis regifaucium</name>
    <dbReference type="NCBI Taxonomy" id="546365"/>
    <lineage>
        <taxon>Bacteria</taxon>
        <taxon>Bacillati</taxon>
        <taxon>Actinomycetota</taxon>
        <taxon>Actinomycetes</taxon>
        <taxon>Pseudonocardiales</taxon>
        <taxon>Pseudonocardiaceae</taxon>
        <taxon>Amycolatopsis</taxon>
    </lineage>
</organism>
<dbReference type="EMBL" id="LQCI01000049">
    <property type="protein sequence ID" value="KZB80303.1"/>
    <property type="molecule type" value="Genomic_DNA"/>
</dbReference>
<protein>
    <submittedName>
        <fullName evidence="1">Uncharacterized protein</fullName>
    </submittedName>
</protein>
<evidence type="ECO:0000313" key="1">
    <source>
        <dbReference type="EMBL" id="KZB80303.1"/>
    </source>
</evidence>
<reference evidence="2 4" key="2">
    <citation type="submission" date="2016-11" db="EMBL/GenBank/DDBJ databases">
        <title>Genome sequencing of Amycolatopsis regifaucium.</title>
        <authorList>
            <person name="Mayilraj S."/>
            <person name="Kaur N."/>
        </authorList>
    </citation>
    <scope>NUCLEOTIDE SEQUENCE [LARGE SCALE GENOMIC DNA]</scope>
    <source>
        <strain evidence="2 4">GY080</strain>
    </source>
</reference>
<evidence type="ECO:0000313" key="4">
    <source>
        <dbReference type="Proteomes" id="UP000186883"/>
    </source>
</evidence>
<proteinExistence type="predicted"/>
<evidence type="ECO:0000313" key="3">
    <source>
        <dbReference type="Proteomes" id="UP000076321"/>
    </source>
</evidence>
<evidence type="ECO:0000313" key="2">
    <source>
        <dbReference type="EMBL" id="OKA05272.1"/>
    </source>
</evidence>
<keyword evidence="4" id="KW-1185">Reference proteome</keyword>
<dbReference type="OrthoDB" id="9919637at2"/>
<dbReference type="AlphaFoldDB" id="A0A154M776"/>